<keyword evidence="1" id="KW-0812">Transmembrane</keyword>
<feature type="transmembrane region" description="Helical" evidence="1">
    <location>
        <begin position="94"/>
        <end position="115"/>
    </location>
</feature>
<dbReference type="EMBL" id="JBHSWE010000001">
    <property type="protein sequence ID" value="MFC6669303.1"/>
    <property type="molecule type" value="Genomic_DNA"/>
</dbReference>
<comment type="caution">
    <text evidence="2">The sequence shown here is derived from an EMBL/GenBank/DDBJ whole genome shotgun (WGS) entry which is preliminary data.</text>
</comment>
<accession>A0ABW1ZVT0</accession>
<keyword evidence="3" id="KW-1185">Reference proteome</keyword>
<reference evidence="3" key="1">
    <citation type="journal article" date="2019" name="Int. J. Syst. Evol. Microbiol.">
        <title>The Global Catalogue of Microorganisms (GCM) 10K type strain sequencing project: providing services to taxonomists for standard genome sequencing and annotation.</title>
        <authorList>
            <consortium name="The Broad Institute Genomics Platform"/>
            <consortium name="The Broad Institute Genome Sequencing Center for Infectious Disease"/>
            <person name="Wu L."/>
            <person name="Ma J."/>
        </authorList>
    </citation>
    <scope>NUCLEOTIDE SEQUENCE [LARGE SCALE GENOMIC DNA]</scope>
    <source>
        <strain evidence="3">NBRC 111756</strain>
    </source>
</reference>
<evidence type="ECO:0008006" key="4">
    <source>
        <dbReference type="Google" id="ProtNLM"/>
    </source>
</evidence>
<gene>
    <name evidence="2" type="ORF">ACFQDL_03720</name>
</gene>
<dbReference type="RefSeq" id="WP_379907872.1">
    <property type="nucleotide sequence ID" value="NZ_JBHSWE010000001.1"/>
</dbReference>
<dbReference type="Proteomes" id="UP001596422">
    <property type="component" value="Unassembled WGS sequence"/>
</dbReference>
<organism evidence="2 3">
    <name type="scientific">Marinobacterium aestuariivivens</name>
    <dbReference type="NCBI Taxonomy" id="1698799"/>
    <lineage>
        <taxon>Bacteria</taxon>
        <taxon>Pseudomonadati</taxon>
        <taxon>Pseudomonadota</taxon>
        <taxon>Gammaproteobacteria</taxon>
        <taxon>Oceanospirillales</taxon>
        <taxon>Oceanospirillaceae</taxon>
        <taxon>Marinobacterium</taxon>
    </lineage>
</organism>
<name>A0ABW1ZVT0_9GAMM</name>
<evidence type="ECO:0000256" key="1">
    <source>
        <dbReference type="SAM" id="Phobius"/>
    </source>
</evidence>
<feature type="transmembrane region" description="Helical" evidence="1">
    <location>
        <begin position="44"/>
        <end position="62"/>
    </location>
</feature>
<proteinExistence type="predicted"/>
<keyword evidence="1" id="KW-0472">Membrane</keyword>
<evidence type="ECO:0000313" key="2">
    <source>
        <dbReference type="EMBL" id="MFC6669303.1"/>
    </source>
</evidence>
<keyword evidence="1" id="KW-1133">Transmembrane helix</keyword>
<evidence type="ECO:0000313" key="3">
    <source>
        <dbReference type="Proteomes" id="UP001596422"/>
    </source>
</evidence>
<feature type="transmembrane region" description="Helical" evidence="1">
    <location>
        <begin position="69"/>
        <end position="88"/>
    </location>
</feature>
<sequence length="116" mass="12801">MDPLVLFLLTGFVSMSAALSAGAINKLPDTERPAFAQTRNGQVTVVMIGNLAALTLVGAMAYGFRLLEWWIPLLCLFLTFPVLHLALLQRVLGHVRTLFVMLPLVLASIVALYLYW</sequence>
<protein>
    <recommendedName>
        <fullName evidence="4">NADH dehydrogenase</fullName>
    </recommendedName>
</protein>